<dbReference type="InterPro" id="IPR005654">
    <property type="entry name" value="ATPase_AFG1-like"/>
</dbReference>
<reference evidence="4 5" key="1">
    <citation type="submission" date="2011-02" db="EMBL/GenBank/DDBJ databases">
        <title>The Genome Sequence of Sphaeroforma arctica JP610.</title>
        <authorList>
            <consortium name="The Broad Institute Genome Sequencing Platform"/>
            <person name="Russ C."/>
            <person name="Cuomo C."/>
            <person name="Young S.K."/>
            <person name="Zeng Q."/>
            <person name="Gargeya S."/>
            <person name="Alvarado L."/>
            <person name="Berlin A."/>
            <person name="Chapman S.B."/>
            <person name="Chen Z."/>
            <person name="Freedman E."/>
            <person name="Gellesch M."/>
            <person name="Goldberg J."/>
            <person name="Griggs A."/>
            <person name="Gujja S."/>
            <person name="Heilman E."/>
            <person name="Heiman D."/>
            <person name="Howarth C."/>
            <person name="Mehta T."/>
            <person name="Neiman D."/>
            <person name="Pearson M."/>
            <person name="Roberts A."/>
            <person name="Saif S."/>
            <person name="Shea T."/>
            <person name="Shenoy N."/>
            <person name="Sisk P."/>
            <person name="Stolte C."/>
            <person name="Sykes S."/>
            <person name="White J."/>
            <person name="Yandava C."/>
            <person name="Burger G."/>
            <person name="Gray M.W."/>
            <person name="Holland P.W.H."/>
            <person name="King N."/>
            <person name="Lang F.B.F."/>
            <person name="Roger A.J."/>
            <person name="Ruiz-Trillo I."/>
            <person name="Haas B."/>
            <person name="Nusbaum C."/>
            <person name="Birren B."/>
        </authorList>
    </citation>
    <scope>NUCLEOTIDE SEQUENCE [LARGE SCALE GENOMIC DNA]</scope>
    <source>
        <strain evidence="4 5">JP610</strain>
    </source>
</reference>
<protein>
    <recommendedName>
        <fullName evidence="6">Lactation elevated protein 1</fullName>
    </recommendedName>
</protein>
<dbReference type="RefSeq" id="XP_014159188.1">
    <property type="nucleotide sequence ID" value="XM_014303713.1"/>
</dbReference>
<evidence type="ECO:0000313" key="5">
    <source>
        <dbReference type="Proteomes" id="UP000054560"/>
    </source>
</evidence>
<dbReference type="Gene3D" id="3.40.50.300">
    <property type="entry name" value="P-loop containing nucleotide triphosphate hydrolases"/>
    <property type="match status" value="1"/>
</dbReference>
<dbReference type="OrthoDB" id="548867at2759"/>
<proteinExistence type="inferred from homology"/>
<name>A0A0L0G8S7_9EUKA</name>
<comment type="similarity">
    <text evidence="1">Belongs to the AFG1 ATPase family.</text>
</comment>
<dbReference type="GO" id="GO:0005524">
    <property type="term" value="F:ATP binding"/>
    <property type="evidence" value="ECO:0007669"/>
    <property type="project" value="UniProtKB-KW"/>
</dbReference>
<keyword evidence="5" id="KW-1185">Reference proteome</keyword>
<dbReference type="Pfam" id="PF03969">
    <property type="entry name" value="AFG1_ATPase"/>
    <property type="match status" value="1"/>
</dbReference>
<dbReference type="PANTHER" id="PTHR12169:SF6">
    <property type="entry name" value="AFG1-LIKE ATPASE"/>
    <property type="match status" value="1"/>
</dbReference>
<dbReference type="EMBL" id="KQ241710">
    <property type="protein sequence ID" value="KNC85286.1"/>
    <property type="molecule type" value="Genomic_DNA"/>
</dbReference>
<evidence type="ECO:0000256" key="1">
    <source>
        <dbReference type="ARBA" id="ARBA00010322"/>
    </source>
</evidence>
<dbReference type="PANTHER" id="PTHR12169">
    <property type="entry name" value="ATPASE N2B"/>
    <property type="match status" value="1"/>
</dbReference>
<evidence type="ECO:0000256" key="2">
    <source>
        <dbReference type="ARBA" id="ARBA00022741"/>
    </source>
</evidence>
<dbReference type="Proteomes" id="UP000054560">
    <property type="component" value="Unassembled WGS sequence"/>
</dbReference>
<dbReference type="SUPFAM" id="SSF52540">
    <property type="entry name" value="P-loop containing nucleoside triphosphate hydrolases"/>
    <property type="match status" value="1"/>
</dbReference>
<dbReference type="eggNOG" id="KOG2383">
    <property type="taxonomic scope" value="Eukaryota"/>
</dbReference>
<dbReference type="InterPro" id="IPR027417">
    <property type="entry name" value="P-loop_NTPase"/>
</dbReference>
<keyword evidence="2" id="KW-0547">Nucleotide-binding</keyword>
<dbReference type="NCBIfam" id="NF040713">
    <property type="entry name" value="ZapE"/>
    <property type="match status" value="1"/>
</dbReference>
<evidence type="ECO:0000256" key="3">
    <source>
        <dbReference type="ARBA" id="ARBA00022840"/>
    </source>
</evidence>
<dbReference type="GO" id="GO:0005739">
    <property type="term" value="C:mitochondrion"/>
    <property type="evidence" value="ECO:0007669"/>
    <property type="project" value="TreeGrafter"/>
</dbReference>
<gene>
    <name evidence="4" type="ORF">SARC_02510</name>
</gene>
<evidence type="ECO:0000313" key="4">
    <source>
        <dbReference type="EMBL" id="KNC85286.1"/>
    </source>
</evidence>
<dbReference type="AlphaFoldDB" id="A0A0L0G8S7"/>
<organism evidence="4 5">
    <name type="scientific">Sphaeroforma arctica JP610</name>
    <dbReference type="NCBI Taxonomy" id="667725"/>
    <lineage>
        <taxon>Eukaryota</taxon>
        <taxon>Ichthyosporea</taxon>
        <taxon>Ichthyophonida</taxon>
        <taxon>Sphaeroforma</taxon>
    </lineage>
</organism>
<keyword evidence="3" id="KW-0067">ATP-binding</keyword>
<sequence length="468" mass="53353">MKHFNGLHSLAGTGALQRALLSRKYAPLHNGRFVIPPRLTDRVDCSPRSRFYSTSNETPLQRYDSMVRSSQLNGDEYQRKIVSHLDELYHTVLNYEPTSTPEPPTGLLSMFGMGKSEPEVTAPKGLYLFGSVGTGKTMLMDLFYDQVPVQKKRRIHFHAFMQEFHLRVHKWKSNGENKTSFDPIPPIAEAIGRDTWLLCFDEMQVHDIVDAMILKRLFTHLFKNGVVVVATSNRHPDELYLGGLQRAGFLPFIEVLKERCKVYSLNSGLDYRKAEKSQANTYVSDPMELEKLFIKLAGSSTQESEAVELTVYGRPVRVPRSVGNACYFTFSEICKKEHSAADYLEICRQYETIFVEDVPVMTLAQKIEARRFITLIDTIYDSKCKFACSAREDPRHLFQLDGELSWQQREANRGLMDDLGIGTDNATASVFTGGDEKFAAERCISRLIEMQSEQYWQTTWCQGTKLAS</sequence>
<evidence type="ECO:0008006" key="6">
    <source>
        <dbReference type="Google" id="ProtNLM"/>
    </source>
</evidence>
<accession>A0A0L0G8S7</accession>
<dbReference type="GO" id="GO:0016887">
    <property type="term" value="F:ATP hydrolysis activity"/>
    <property type="evidence" value="ECO:0007669"/>
    <property type="project" value="InterPro"/>
</dbReference>
<dbReference type="GeneID" id="25903014"/>